<evidence type="ECO:0000313" key="1">
    <source>
        <dbReference type="EMBL" id="SFJ09813.1"/>
    </source>
</evidence>
<dbReference type="AlphaFoldDB" id="A0A1I3NKH4"/>
<reference evidence="2" key="1">
    <citation type="submission" date="2016-10" db="EMBL/GenBank/DDBJ databases">
        <authorList>
            <person name="Varghese N."/>
            <person name="Submissions S."/>
        </authorList>
    </citation>
    <scope>NUCLEOTIDE SEQUENCE [LARGE SCALE GENOMIC DNA]</scope>
    <source>
        <strain evidence="2">DSM 28881</strain>
    </source>
</reference>
<dbReference type="EMBL" id="FORM01000004">
    <property type="protein sequence ID" value="SFJ09813.1"/>
    <property type="molecule type" value="Genomic_DNA"/>
</dbReference>
<proteinExistence type="predicted"/>
<sequence>METVYILNIPNFYSSYYLSGLNSVFHIKFEMDPRFLKYNNSSVLIFKIKNQIGVIDNDDPAKVITELYELSTRYFATNKLIGSASYNQEKVEPLFPHYPINNIKLYLGLYNFKLLKYLPWKPLLKQIYTLLRRPVYKEYKYKVNLSNFMFFSSNIWKKESEANLIRADFIRFCKSDKRVVFEGGFVPRSDDDNQGFDQELNSKKYTPKLFSKLSAKSKMVLNNPAVGGAVSWRLAEYLNQGVFILSFPFKIELPIALIHSKDLYYVNDSSDYSTVFDKVLTDNKYHEKISRAGKAYFDQYCTPSSQAKYIVETLLN</sequence>
<dbReference type="Proteomes" id="UP000199559">
    <property type="component" value="Unassembled WGS sequence"/>
</dbReference>
<dbReference type="RefSeq" id="WP_090839318.1">
    <property type="nucleotide sequence ID" value="NZ_FORM01000004.1"/>
</dbReference>
<dbReference type="STRING" id="1144750.SAMN05443431_104187"/>
<keyword evidence="2" id="KW-1185">Reference proteome</keyword>
<organism evidence="1 2">
    <name type="scientific">Olleya namhaensis</name>
    <dbReference type="NCBI Taxonomy" id="1144750"/>
    <lineage>
        <taxon>Bacteria</taxon>
        <taxon>Pseudomonadati</taxon>
        <taxon>Bacteroidota</taxon>
        <taxon>Flavobacteriia</taxon>
        <taxon>Flavobacteriales</taxon>
        <taxon>Flavobacteriaceae</taxon>
    </lineage>
</organism>
<gene>
    <name evidence="1" type="ORF">SAMN05443431_104187</name>
</gene>
<accession>A0A1I3NKH4</accession>
<evidence type="ECO:0000313" key="2">
    <source>
        <dbReference type="Proteomes" id="UP000199559"/>
    </source>
</evidence>
<name>A0A1I3NKH4_9FLAO</name>
<evidence type="ECO:0008006" key="3">
    <source>
        <dbReference type="Google" id="ProtNLM"/>
    </source>
</evidence>
<protein>
    <recommendedName>
        <fullName evidence="3">Glycosyl transferases group 1</fullName>
    </recommendedName>
</protein>